<dbReference type="EMBL" id="AP025637">
    <property type="protein sequence ID" value="BDG74753.1"/>
    <property type="molecule type" value="Genomic_DNA"/>
</dbReference>
<keyword evidence="2 5" id="KW-0561">Oxygen transport</keyword>
<name>A0ABN6PBL8_9PROT</name>
<comment type="similarity">
    <text evidence="5">Belongs to the globin family.</text>
</comment>
<keyword evidence="1 5" id="KW-0349">Heme</keyword>
<feature type="domain" description="Globin" evidence="6">
    <location>
        <begin position="1"/>
        <end position="134"/>
    </location>
</feature>
<dbReference type="InterPro" id="IPR000971">
    <property type="entry name" value="Globin"/>
</dbReference>
<dbReference type="InterPro" id="IPR009050">
    <property type="entry name" value="Globin-like_sf"/>
</dbReference>
<evidence type="ECO:0000313" key="7">
    <source>
        <dbReference type="EMBL" id="BDG74753.1"/>
    </source>
</evidence>
<evidence type="ECO:0000313" key="8">
    <source>
        <dbReference type="Proteomes" id="UP000831327"/>
    </source>
</evidence>
<evidence type="ECO:0000256" key="3">
    <source>
        <dbReference type="ARBA" id="ARBA00022723"/>
    </source>
</evidence>
<evidence type="ECO:0000256" key="1">
    <source>
        <dbReference type="ARBA" id="ARBA00022617"/>
    </source>
</evidence>
<keyword evidence="3" id="KW-0479">Metal-binding</keyword>
<dbReference type="PANTHER" id="PTHR43396:SF3">
    <property type="entry name" value="FLAVOHEMOPROTEIN"/>
    <property type="match status" value="1"/>
</dbReference>
<accession>A0ABN6PBL8</accession>
<evidence type="ECO:0000259" key="6">
    <source>
        <dbReference type="PROSITE" id="PS01033"/>
    </source>
</evidence>
<dbReference type="PANTHER" id="PTHR43396">
    <property type="entry name" value="FLAVOHEMOPROTEIN"/>
    <property type="match status" value="1"/>
</dbReference>
<dbReference type="Pfam" id="PF00042">
    <property type="entry name" value="Globin"/>
    <property type="match status" value="1"/>
</dbReference>
<keyword evidence="8" id="KW-1185">Reference proteome</keyword>
<dbReference type="SUPFAM" id="SSF46458">
    <property type="entry name" value="Globin-like"/>
    <property type="match status" value="1"/>
</dbReference>
<dbReference type="PROSITE" id="PS01033">
    <property type="entry name" value="GLOBIN"/>
    <property type="match status" value="1"/>
</dbReference>
<sequence length="134" mass="14569">MSPDQTRVVQATWQQVVPIADTAATLFYDRLFEIDPSTRPLFKAETLPEQKRKLVTMLNTVVTSLHEPEKIVPAAQALARRHVGYGVAAAQYDSVGAALLWTLGQGLGDAWTPEAEGAWTAAYTLLSGVMRDAA</sequence>
<keyword evidence="4" id="KW-0408">Iron</keyword>
<protein>
    <submittedName>
        <fullName evidence="7">Hemoglobin</fullName>
    </submittedName>
</protein>
<reference evidence="7 8" key="1">
    <citation type="journal article" date="2016" name="Microbes Environ.">
        <title>Phylogenetically diverse aerobic anoxygenic phototrophic bacteria isolated from epilithic biofilms in Tama river, Japan.</title>
        <authorList>
            <person name="Hirose S."/>
            <person name="Matsuura K."/>
            <person name="Haruta S."/>
        </authorList>
    </citation>
    <scope>NUCLEOTIDE SEQUENCE [LARGE SCALE GENOMIC DNA]</scope>
    <source>
        <strain evidence="7 8">S08</strain>
    </source>
</reference>
<dbReference type="RefSeq" id="WP_244408920.1">
    <property type="nucleotide sequence ID" value="NZ_AP025637.1"/>
</dbReference>
<evidence type="ECO:0000256" key="2">
    <source>
        <dbReference type="ARBA" id="ARBA00022621"/>
    </source>
</evidence>
<dbReference type="Gene3D" id="1.10.490.10">
    <property type="entry name" value="Globins"/>
    <property type="match status" value="1"/>
</dbReference>
<gene>
    <name evidence="7" type="ORF">Rmf_46820</name>
</gene>
<proteinExistence type="inferred from homology"/>
<evidence type="ECO:0000256" key="5">
    <source>
        <dbReference type="RuleBase" id="RU000356"/>
    </source>
</evidence>
<keyword evidence="5" id="KW-0813">Transport</keyword>
<organism evidence="7 8">
    <name type="scientific">Roseomonas fluvialis</name>
    <dbReference type="NCBI Taxonomy" id="1750527"/>
    <lineage>
        <taxon>Bacteria</taxon>
        <taxon>Pseudomonadati</taxon>
        <taxon>Pseudomonadota</taxon>
        <taxon>Alphaproteobacteria</taxon>
        <taxon>Acetobacterales</taxon>
        <taxon>Roseomonadaceae</taxon>
        <taxon>Roseomonas</taxon>
    </lineage>
</organism>
<dbReference type="Proteomes" id="UP000831327">
    <property type="component" value="Chromosome"/>
</dbReference>
<dbReference type="CDD" id="cd12131">
    <property type="entry name" value="HGbI-like"/>
    <property type="match status" value="1"/>
</dbReference>
<evidence type="ECO:0000256" key="4">
    <source>
        <dbReference type="ARBA" id="ARBA00023004"/>
    </source>
</evidence>
<dbReference type="InterPro" id="IPR012292">
    <property type="entry name" value="Globin/Proto"/>
</dbReference>